<dbReference type="Gene3D" id="3.50.50.60">
    <property type="entry name" value="FAD/NAD(P)-binding domain"/>
    <property type="match status" value="1"/>
</dbReference>
<dbReference type="GO" id="GO:0004497">
    <property type="term" value="F:monooxygenase activity"/>
    <property type="evidence" value="ECO:0007669"/>
    <property type="project" value="UniProtKB-KW"/>
</dbReference>
<keyword evidence="4 6" id="KW-0503">Monooxygenase</keyword>
<evidence type="ECO:0000259" key="5">
    <source>
        <dbReference type="Pfam" id="PF01494"/>
    </source>
</evidence>
<accession>A0A9W6SRW8</accession>
<dbReference type="InterPro" id="IPR036188">
    <property type="entry name" value="FAD/NAD-bd_sf"/>
</dbReference>
<dbReference type="PANTHER" id="PTHR47178:SF5">
    <property type="entry name" value="FAD-BINDING DOMAIN-CONTAINING PROTEIN"/>
    <property type="match status" value="1"/>
</dbReference>
<dbReference type="Pfam" id="PF01494">
    <property type="entry name" value="FAD_binding_3"/>
    <property type="match status" value="2"/>
</dbReference>
<name>A0A9W6SRW8_9ACTN</name>
<evidence type="ECO:0000313" key="7">
    <source>
        <dbReference type="Proteomes" id="UP001165079"/>
    </source>
</evidence>
<dbReference type="SUPFAM" id="SSF51905">
    <property type="entry name" value="FAD/NAD(P)-binding domain"/>
    <property type="match status" value="1"/>
</dbReference>
<evidence type="ECO:0000256" key="1">
    <source>
        <dbReference type="ARBA" id="ARBA00022630"/>
    </source>
</evidence>
<evidence type="ECO:0000256" key="3">
    <source>
        <dbReference type="ARBA" id="ARBA00023002"/>
    </source>
</evidence>
<comment type="caution">
    <text evidence="6">The sequence shown here is derived from an EMBL/GenBank/DDBJ whole genome shotgun (WGS) entry which is preliminary data.</text>
</comment>
<dbReference type="GO" id="GO:0071949">
    <property type="term" value="F:FAD binding"/>
    <property type="evidence" value="ECO:0007669"/>
    <property type="project" value="InterPro"/>
</dbReference>
<dbReference type="PANTHER" id="PTHR47178">
    <property type="entry name" value="MONOOXYGENASE, FAD-BINDING"/>
    <property type="match status" value="1"/>
</dbReference>
<keyword evidence="1" id="KW-0285">Flavoprotein</keyword>
<organism evidence="6 7">
    <name type="scientific">Actinorhabdospora filicis</name>
    <dbReference type="NCBI Taxonomy" id="1785913"/>
    <lineage>
        <taxon>Bacteria</taxon>
        <taxon>Bacillati</taxon>
        <taxon>Actinomycetota</taxon>
        <taxon>Actinomycetes</taxon>
        <taxon>Micromonosporales</taxon>
        <taxon>Micromonosporaceae</taxon>
        <taxon>Actinorhabdospora</taxon>
    </lineage>
</organism>
<dbReference type="AlphaFoldDB" id="A0A9W6SRW8"/>
<reference evidence="6" key="1">
    <citation type="submission" date="2023-03" db="EMBL/GenBank/DDBJ databases">
        <title>Actinorhabdospora filicis NBRC 111898.</title>
        <authorList>
            <person name="Ichikawa N."/>
            <person name="Sato H."/>
            <person name="Tonouchi N."/>
        </authorList>
    </citation>
    <scope>NUCLEOTIDE SEQUENCE</scope>
    <source>
        <strain evidence="6">NBRC 111898</strain>
    </source>
</reference>
<dbReference type="EMBL" id="BSTX01000005">
    <property type="protein sequence ID" value="GLZ81132.1"/>
    <property type="molecule type" value="Genomic_DNA"/>
</dbReference>
<keyword evidence="3" id="KW-0560">Oxidoreductase</keyword>
<protein>
    <submittedName>
        <fullName evidence="6">Monooxygenase</fullName>
    </submittedName>
</protein>
<dbReference type="PRINTS" id="PR00420">
    <property type="entry name" value="RNGMNOXGNASE"/>
</dbReference>
<dbReference type="InterPro" id="IPR002938">
    <property type="entry name" value="FAD-bd"/>
</dbReference>
<sequence>MHVIIIGAGTGGMALAHGLKNAGVSVAVYERDRTRGDGLHGYRVGIDPDGARALQECLPARLFDTFIATCARAPRHFNAYTEKLTELVSLDLPQNTDPANSEHSVSRMTLRQVLLSGMDDVVHYGRTFERYTTDGSSVTAHFTDGTTATGDVLVGADGANSPVRRQYLPHVTVRDSGVVAIAAKLPSTPQTRALLPKEALTGVSMLLAPRGSFMILHSMEFPWDAEGTVKDGIGGSDRELIENWPGLLYDNTRDYLNWGLSASADKFPADVTRMRGKDLVRLALGMTEKWSPDLRELIGHSDPGSCFALRIRTTDPVEPWTPTRVTLLGDAIHTMTPGKGVGANTALRDAVLLKRALTGAGTDVVKAIGAYEAEMLPYGMRRVKESLAQYGLNGRDLVHKPVIGRVLLAVNRTFFRVVNRVPALKRKFLAAMSADRGMVAEDR</sequence>
<proteinExistence type="predicted"/>
<feature type="domain" description="FAD-binding" evidence="5">
    <location>
        <begin position="317"/>
        <end position="384"/>
    </location>
</feature>
<gene>
    <name evidence="6" type="ORF">Afil01_59390</name>
</gene>
<feature type="domain" description="FAD-binding" evidence="5">
    <location>
        <begin position="2"/>
        <end position="189"/>
    </location>
</feature>
<evidence type="ECO:0000313" key="6">
    <source>
        <dbReference type="EMBL" id="GLZ81132.1"/>
    </source>
</evidence>
<evidence type="ECO:0000256" key="4">
    <source>
        <dbReference type="ARBA" id="ARBA00023033"/>
    </source>
</evidence>
<dbReference type="Proteomes" id="UP001165079">
    <property type="component" value="Unassembled WGS sequence"/>
</dbReference>
<keyword evidence="7" id="KW-1185">Reference proteome</keyword>
<dbReference type="RefSeq" id="WP_285666506.1">
    <property type="nucleotide sequence ID" value="NZ_BSTX01000005.1"/>
</dbReference>
<evidence type="ECO:0000256" key="2">
    <source>
        <dbReference type="ARBA" id="ARBA00022827"/>
    </source>
</evidence>
<keyword evidence="2" id="KW-0274">FAD</keyword>